<dbReference type="Proteomes" id="UP001145742">
    <property type="component" value="Unassembled WGS sequence"/>
</dbReference>
<sequence length="184" mass="20823">MTGGLNRMIFKIPSNPNCSMILLFLVKPRRELKSTLYHPDQEAQIFTFDPDLIRGIDSIPLIVKKSWLSHCKVRLQQNQEHKRILPFVQVTSPVPDSCRATMNIGGKIEKRKQTKTPTHEKKSQGISSKGQKNLSSYVIPHLYSFPKSGKPEPFGNQSFGNDSTKDATTVFIASCFSVSEEDWK</sequence>
<comment type="caution">
    <text evidence="2">The sequence shown here is derived from an EMBL/GenBank/DDBJ whole genome shotgun (WGS) entry which is preliminary data.</text>
</comment>
<dbReference type="EMBL" id="WHWB01032690">
    <property type="protein sequence ID" value="KAJ7424439.1"/>
    <property type="molecule type" value="Genomic_DNA"/>
</dbReference>
<accession>A0ABQ9DRF7</accession>
<gene>
    <name evidence="2" type="ORF">WISP_28598</name>
</gene>
<feature type="region of interest" description="Disordered" evidence="1">
    <location>
        <begin position="110"/>
        <end position="131"/>
    </location>
</feature>
<organism evidence="2 3">
    <name type="scientific">Willisornis vidua</name>
    <name type="common">Xingu scale-backed antbird</name>
    <dbReference type="NCBI Taxonomy" id="1566151"/>
    <lineage>
        <taxon>Eukaryota</taxon>
        <taxon>Metazoa</taxon>
        <taxon>Chordata</taxon>
        <taxon>Craniata</taxon>
        <taxon>Vertebrata</taxon>
        <taxon>Euteleostomi</taxon>
        <taxon>Archelosauria</taxon>
        <taxon>Archosauria</taxon>
        <taxon>Dinosauria</taxon>
        <taxon>Saurischia</taxon>
        <taxon>Theropoda</taxon>
        <taxon>Coelurosauria</taxon>
        <taxon>Aves</taxon>
        <taxon>Neognathae</taxon>
        <taxon>Neoaves</taxon>
        <taxon>Telluraves</taxon>
        <taxon>Australaves</taxon>
        <taxon>Passeriformes</taxon>
        <taxon>Thamnophilidae</taxon>
        <taxon>Willisornis</taxon>
    </lineage>
</organism>
<evidence type="ECO:0000256" key="1">
    <source>
        <dbReference type="SAM" id="MobiDB-lite"/>
    </source>
</evidence>
<reference evidence="2" key="1">
    <citation type="submission" date="2019-10" db="EMBL/GenBank/DDBJ databases">
        <authorList>
            <person name="Soares A.E.R."/>
            <person name="Aleixo A."/>
            <person name="Schneider P."/>
            <person name="Miyaki C.Y."/>
            <person name="Schneider M.P."/>
            <person name="Mello C."/>
            <person name="Vasconcelos A.T.R."/>
        </authorList>
    </citation>
    <scope>NUCLEOTIDE SEQUENCE</scope>
    <source>
        <tissue evidence="2">Muscle</tissue>
    </source>
</reference>
<name>A0ABQ9DRF7_9PASS</name>
<keyword evidence="3" id="KW-1185">Reference proteome</keyword>
<proteinExistence type="predicted"/>
<protein>
    <submittedName>
        <fullName evidence="2">Uncharacterized protein</fullName>
    </submittedName>
</protein>
<evidence type="ECO:0000313" key="2">
    <source>
        <dbReference type="EMBL" id="KAJ7424439.1"/>
    </source>
</evidence>
<evidence type="ECO:0000313" key="3">
    <source>
        <dbReference type="Proteomes" id="UP001145742"/>
    </source>
</evidence>